<dbReference type="OrthoDB" id="2663254at2759"/>
<comment type="caution">
    <text evidence="3">The sequence shown here is derived from an EMBL/GenBank/DDBJ whole genome shotgun (WGS) entry which is preliminary data.</text>
</comment>
<dbReference type="InterPro" id="IPR045340">
    <property type="entry name" value="DUF6533"/>
</dbReference>
<protein>
    <recommendedName>
        <fullName evidence="2">DUF6533 domain-containing protein</fullName>
    </recommendedName>
</protein>
<keyword evidence="4" id="KW-1185">Reference proteome</keyword>
<keyword evidence="1" id="KW-0472">Membrane</keyword>
<evidence type="ECO:0000313" key="3">
    <source>
        <dbReference type="EMBL" id="KAG1766853.1"/>
    </source>
</evidence>
<dbReference type="Proteomes" id="UP000714275">
    <property type="component" value="Unassembled WGS sequence"/>
</dbReference>
<feature type="transmembrane region" description="Helical" evidence="1">
    <location>
        <begin position="137"/>
        <end position="159"/>
    </location>
</feature>
<accession>A0A9P6ZI96</accession>
<evidence type="ECO:0000259" key="2">
    <source>
        <dbReference type="Pfam" id="PF20151"/>
    </source>
</evidence>
<dbReference type="AlphaFoldDB" id="A0A9P6ZI96"/>
<feature type="transmembrane region" description="Helical" evidence="1">
    <location>
        <begin position="54"/>
        <end position="76"/>
    </location>
</feature>
<name>A0A9P6ZI96_9AGAM</name>
<sequence>MLAFGQEVELIWRQRWSLMTVLYLTARYLGIIFVGMNIQMAVQIIPLKDAVSLIMYFALYWMMWVIMGILGVIMIARLHAMYQRSRKVLVLLIAVFMAIGVANIVMLTINMRYISAEQVVLSGTYQCVVSNAQPSRIIPWILAAVWEAFTLCLAVSIALKHFRELRQQSAGSIIGDCFTVLMTTHTSYSMR</sequence>
<keyword evidence="1" id="KW-0812">Transmembrane</keyword>
<dbReference type="EMBL" id="JABBWD010000092">
    <property type="protein sequence ID" value="KAG1766853.1"/>
    <property type="molecule type" value="Genomic_DNA"/>
</dbReference>
<dbReference type="Pfam" id="PF20151">
    <property type="entry name" value="DUF6533"/>
    <property type="match status" value="1"/>
</dbReference>
<feature type="transmembrane region" description="Helical" evidence="1">
    <location>
        <begin position="88"/>
        <end position="109"/>
    </location>
</feature>
<keyword evidence="1" id="KW-1133">Transmembrane helix</keyword>
<organism evidence="3 4">
    <name type="scientific">Suillus placidus</name>
    <dbReference type="NCBI Taxonomy" id="48579"/>
    <lineage>
        <taxon>Eukaryota</taxon>
        <taxon>Fungi</taxon>
        <taxon>Dikarya</taxon>
        <taxon>Basidiomycota</taxon>
        <taxon>Agaricomycotina</taxon>
        <taxon>Agaricomycetes</taxon>
        <taxon>Agaricomycetidae</taxon>
        <taxon>Boletales</taxon>
        <taxon>Suillineae</taxon>
        <taxon>Suillaceae</taxon>
        <taxon>Suillus</taxon>
    </lineage>
</organism>
<feature type="transmembrane region" description="Helical" evidence="1">
    <location>
        <begin position="21"/>
        <end position="42"/>
    </location>
</feature>
<proteinExistence type="predicted"/>
<reference evidence="3" key="1">
    <citation type="journal article" date="2020" name="New Phytol.">
        <title>Comparative genomics reveals dynamic genome evolution in host specialist ectomycorrhizal fungi.</title>
        <authorList>
            <person name="Lofgren L.A."/>
            <person name="Nguyen N.H."/>
            <person name="Vilgalys R."/>
            <person name="Ruytinx J."/>
            <person name="Liao H.L."/>
            <person name="Branco S."/>
            <person name="Kuo A."/>
            <person name="LaButti K."/>
            <person name="Lipzen A."/>
            <person name="Andreopoulos W."/>
            <person name="Pangilinan J."/>
            <person name="Riley R."/>
            <person name="Hundley H."/>
            <person name="Na H."/>
            <person name="Barry K."/>
            <person name="Grigoriev I.V."/>
            <person name="Stajich J.E."/>
            <person name="Kennedy P.G."/>
        </authorList>
    </citation>
    <scope>NUCLEOTIDE SEQUENCE</scope>
    <source>
        <strain evidence="3">DOB743</strain>
    </source>
</reference>
<gene>
    <name evidence="3" type="ORF">EV702DRAFT_785453</name>
</gene>
<feature type="domain" description="DUF6533" evidence="2">
    <location>
        <begin position="2"/>
        <end position="32"/>
    </location>
</feature>
<evidence type="ECO:0000256" key="1">
    <source>
        <dbReference type="SAM" id="Phobius"/>
    </source>
</evidence>
<evidence type="ECO:0000313" key="4">
    <source>
        <dbReference type="Proteomes" id="UP000714275"/>
    </source>
</evidence>